<dbReference type="SUPFAM" id="SSF49373">
    <property type="entry name" value="Invasin/intimin cell-adhesion fragments"/>
    <property type="match status" value="1"/>
</dbReference>
<dbReference type="Proteomes" id="UP000574276">
    <property type="component" value="Unassembled WGS sequence"/>
</dbReference>
<sequence>MLAIVSPTSLPFSTVAVAEAATVKLNKKSLSLEVGKTYTLKVSGTKKKVTWSTSDKKIATVNKSGKVTAKKAGKATITATVDKKKYTCKVTVTKAINPLVKNAPFEAQEVAVGNMSVVLPKNWKNQMSKQGENIVVAFYPETADINSIHSGISVTILYTGEKAPEYSEVKDFFSQLITKDLIVSQITGQGMDINISDFASSDYETNFGTAYLTHYEGEFTYQDTKGTLKEDIYDIMVDNYLIQINVVDYGEELSPELKTVADYALKSLQYKK</sequence>
<organism evidence="2 3">
    <name type="scientific">Variimorphobacter saccharofermentans</name>
    <dbReference type="NCBI Taxonomy" id="2755051"/>
    <lineage>
        <taxon>Bacteria</taxon>
        <taxon>Bacillati</taxon>
        <taxon>Bacillota</taxon>
        <taxon>Clostridia</taxon>
        <taxon>Lachnospirales</taxon>
        <taxon>Lachnospiraceae</taxon>
        <taxon>Variimorphobacter</taxon>
    </lineage>
</organism>
<proteinExistence type="predicted"/>
<dbReference type="Pfam" id="PF02368">
    <property type="entry name" value="Big_2"/>
    <property type="match status" value="1"/>
</dbReference>
<evidence type="ECO:0000259" key="1">
    <source>
        <dbReference type="SMART" id="SM00635"/>
    </source>
</evidence>
<dbReference type="SMART" id="SM00635">
    <property type="entry name" value="BID_2"/>
    <property type="match status" value="1"/>
</dbReference>
<dbReference type="InterPro" id="IPR008964">
    <property type="entry name" value="Invasin/intimin_cell_adhesion"/>
</dbReference>
<dbReference type="Gene3D" id="2.60.40.1080">
    <property type="match status" value="1"/>
</dbReference>
<keyword evidence="3" id="KW-1185">Reference proteome</keyword>
<comment type="caution">
    <text evidence="2">The sequence shown here is derived from an EMBL/GenBank/DDBJ whole genome shotgun (WGS) entry which is preliminary data.</text>
</comment>
<name>A0A839JWV1_9FIRM</name>
<evidence type="ECO:0000313" key="3">
    <source>
        <dbReference type="Proteomes" id="UP000574276"/>
    </source>
</evidence>
<accession>A0A839JWV1</accession>
<dbReference type="InterPro" id="IPR003343">
    <property type="entry name" value="Big_2"/>
</dbReference>
<protein>
    <submittedName>
        <fullName evidence="2">Ig domain-containing protein</fullName>
    </submittedName>
</protein>
<gene>
    <name evidence="2" type="ORF">H0486_01060</name>
</gene>
<dbReference type="AlphaFoldDB" id="A0A839JWV1"/>
<feature type="domain" description="BIG2" evidence="1">
    <location>
        <begin position="19"/>
        <end position="91"/>
    </location>
</feature>
<reference evidence="2 3" key="1">
    <citation type="submission" date="2020-07" db="EMBL/GenBank/DDBJ databases">
        <title>Characterization and genome sequencing of isolate MD1, a novel member within the family Lachnospiraceae.</title>
        <authorList>
            <person name="Rettenmaier R."/>
            <person name="Di Bello L."/>
            <person name="Zinser C."/>
            <person name="Scheitz K."/>
            <person name="Liebl W."/>
            <person name="Zverlov V."/>
        </authorList>
    </citation>
    <scope>NUCLEOTIDE SEQUENCE [LARGE SCALE GENOMIC DNA]</scope>
    <source>
        <strain evidence="2 3">MD1</strain>
    </source>
</reference>
<dbReference type="EMBL" id="JACEGA010000001">
    <property type="protein sequence ID" value="MBB2181482.1"/>
    <property type="molecule type" value="Genomic_DNA"/>
</dbReference>
<evidence type="ECO:0000313" key="2">
    <source>
        <dbReference type="EMBL" id="MBB2181482.1"/>
    </source>
</evidence>